<dbReference type="InterPro" id="IPR006175">
    <property type="entry name" value="YjgF/YER057c/UK114"/>
</dbReference>
<dbReference type="eggNOG" id="COG0251">
    <property type="taxonomic scope" value="Bacteria"/>
</dbReference>
<evidence type="ECO:0000256" key="1">
    <source>
        <dbReference type="ARBA" id="ARBA00010552"/>
    </source>
</evidence>
<reference evidence="2 3" key="1">
    <citation type="journal article" date="2010" name="Cell Res.">
        <title>Complete genome sequence of the rifamycin SV-producing Amycolatopsis mediterranei U32 revealed its genetic characteristics in phylogeny and metabolism.</title>
        <authorList>
            <person name="Zhao W."/>
            <person name="Zhong Y."/>
            <person name="Yuan H."/>
            <person name="Wang J."/>
            <person name="Zheng H."/>
            <person name="Wang Y."/>
            <person name="Cen X."/>
            <person name="Xu F."/>
            <person name="Bai J."/>
            <person name="Han X."/>
            <person name="Lu G."/>
            <person name="Zhu Y."/>
            <person name="Shao Z."/>
            <person name="Yan H."/>
            <person name="Li C."/>
            <person name="Peng N."/>
            <person name="Zhang Z."/>
            <person name="Zhang Y."/>
            <person name="Lin W."/>
            <person name="Fan Y."/>
            <person name="Qin Z."/>
            <person name="Hu Y."/>
            <person name="Zhu B."/>
            <person name="Wang S."/>
            <person name="Ding X."/>
            <person name="Zhao G.P."/>
        </authorList>
    </citation>
    <scope>NUCLEOTIDE SEQUENCE [LARGE SCALE GENOMIC DNA]</scope>
    <source>
        <strain evidence="3">U-32</strain>
    </source>
</reference>
<organism evidence="2 3">
    <name type="scientific">Amycolatopsis mediterranei (strain U-32)</name>
    <dbReference type="NCBI Taxonomy" id="749927"/>
    <lineage>
        <taxon>Bacteria</taxon>
        <taxon>Bacillati</taxon>
        <taxon>Actinomycetota</taxon>
        <taxon>Actinomycetes</taxon>
        <taxon>Pseudonocardiales</taxon>
        <taxon>Pseudonocardiaceae</taxon>
        <taxon>Amycolatopsis</taxon>
    </lineage>
</organism>
<dbReference type="AlphaFoldDB" id="A0A0H3DB95"/>
<dbReference type="CDD" id="cd02198">
    <property type="entry name" value="YjgH_like"/>
    <property type="match status" value="1"/>
</dbReference>
<evidence type="ECO:0000313" key="3">
    <source>
        <dbReference type="Proteomes" id="UP000000328"/>
    </source>
</evidence>
<dbReference type="GO" id="GO:0019239">
    <property type="term" value="F:deaminase activity"/>
    <property type="evidence" value="ECO:0007669"/>
    <property type="project" value="TreeGrafter"/>
</dbReference>
<dbReference type="PATRIC" id="fig|749927.5.peg.6783"/>
<proteinExistence type="inferred from homology"/>
<dbReference type="PANTHER" id="PTHR11803">
    <property type="entry name" value="2-IMINOBUTANOATE/2-IMINOPROPANOATE DEAMINASE RIDA"/>
    <property type="match status" value="1"/>
</dbReference>
<evidence type="ECO:0000313" key="2">
    <source>
        <dbReference type="EMBL" id="ADJ48255.1"/>
    </source>
</evidence>
<accession>A0A0H3DB95</accession>
<dbReference type="RefSeq" id="WP_013228304.1">
    <property type="nucleotide sequence ID" value="NC_014318.1"/>
</dbReference>
<dbReference type="OrthoDB" id="9815126at2"/>
<dbReference type="InterPro" id="IPR038743">
    <property type="entry name" value="YjgH-like"/>
</dbReference>
<dbReference type="KEGG" id="amd:AMED_6524"/>
<dbReference type="SUPFAM" id="SSF55298">
    <property type="entry name" value="YjgF-like"/>
    <property type="match status" value="1"/>
</dbReference>
<dbReference type="HOGENOM" id="CLU_100715_4_1_11"/>
<comment type="similarity">
    <text evidence="1">Belongs to the RutC family.</text>
</comment>
<dbReference type="PANTHER" id="PTHR11803:SF58">
    <property type="entry name" value="PROTEIN HMF1-RELATED"/>
    <property type="match status" value="1"/>
</dbReference>
<dbReference type="Pfam" id="PF01042">
    <property type="entry name" value="Ribonuc_L-PSP"/>
    <property type="match status" value="1"/>
</dbReference>
<dbReference type="InterPro" id="IPR035959">
    <property type="entry name" value="RutC-like_sf"/>
</dbReference>
<keyword evidence="2" id="KW-0472">Membrane</keyword>
<dbReference type="Proteomes" id="UP000000328">
    <property type="component" value="Chromosome"/>
</dbReference>
<dbReference type="GeneID" id="92874177"/>
<dbReference type="GO" id="GO:0005829">
    <property type="term" value="C:cytosol"/>
    <property type="evidence" value="ECO:0007669"/>
    <property type="project" value="TreeGrafter"/>
</dbReference>
<gene>
    <name evidence="2" type="ordered locus">AMED_6524</name>
</gene>
<dbReference type="Gene3D" id="3.30.1330.40">
    <property type="entry name" value="RutC-like"/>
    <property type="match status" value="1"/>
</dbReference>
<keyword evidence="2" id="KW-0812">Transmembrane</keyword>
<sequence>MTTYPVEIPSDSAVFGQTTGGFERFGYSPAVRAHNHLFIAGQIGSRPDGTVPDTIEEQTERALLRIEEILRLEKLELTSLVDITSYHVDIHQHLPGFLDVKKRFVNAPYPAWSMIGISGLARPEFLIEIKATAAYPR</sequence>
<dbReference type="EMBL" id="CP002000">
    <property type="protein sequence ID" value="ADJ48255.1"/>
    <property type="molecule type" value="Genomic_DNA"/>
</dbReference>
<name>A0A0H3DB95_AMYMU</name>
<protein>
    <submittedName>
        <fullName evidence="2">Putative transmembrane protein</fullName>
    </submittedName>
</protein>